<dbReference type="Gene3D" id="3.40.50.720">
    <property type="entry name" value="NAD(P)-binding Rossmann-like Domain"/>
    <property type="match status" value="1"/>
</dbReference>
<reference evidence="2" key="1">
    <citation type="journal article" date="2014" name="Int. J. Syst. Evol. Microbiol.">
        <title>Complete genome sequence of Corynebacterium casei LMG S-19264T (=DSM 44701T), isolated from a smear-ripened cheese.</title>
        <authorList>
            <consortium name="US DOE Joint Genome Institute (JGI-PGF)"/>
            <person name="Walter F."/>
            <person name="Albersmeier A."/>
            <person name="Kalinowski J."/>
            <person name="Ruckert C."/>
        </authorList>
    </citation>
    <scope>NUCLEOTIDE SEQUENCE</scope>
    <source>
        <strain evidence="2">CGMCC 1.15178</strain>
    </source>
</reference>
<evidence type="ECO:0000313" key="3">
    <source>
        <dbReference type="Proteomes" id="UP000612456"/>
    </source>
</evidence>
<dbReference type="PANTHER" id="PTHR47129">
    <property type="entry name" value="QUINONE OXIDOREDUCTASE 2"/>
    <property type="match status" value="1"/>
</dbReference>
<name>A0A916ZGF3_9BACL</name>
<gene>
    <name evidence="2" type="ORF">GCM10010911_63610</name>
</gene>
<dbReference type="Gene3D" id="3.90.25.10">
    <property type="entry name" value="UDP-galactose 4-epimerase, domain 1"/>
    <property type="match status" value="1"/>
</dbReference>
<proteinExistence type="predicted"/>
<accession>A0A916ZGF3</accession>
<sequence>MPIVMTGATGKLGNLIARQLLFRLPPEELIVSVRRPDAAADLAEQGVKVRFGDYDAPDSLEVSFAGATRLLLISSSHANDAVRLRQHAAALEAAGKAGIKHLIYTSMAYAGQGRLHRLHLDTEQMIHASGIPFTFLRNAYYTELIRALGIREAAASGGLVSPRGKWIFNTADRRDLARAAAAVLTEDGHAGRTYELTAPKVWTLYDLARALSEATGRRVVYRADDAVQNEIYGLLALTDMRKVSTDLEQLAGGSLHTIKDEVEAVFGAGRASRT</sequence>
<keyword evidence="3" id="KW-1185">Reference proteome</keyword>
<organism evidence="2 3">
    <name type="scientific">Paenibacillus nasutitermitis</name>
    <dbReference type="NCBI Taxonomy" id="1652958"/>
    <lineage>
        <taxon>Bacteria</taxon>
        <taxon>Bacillati</taxon>
        <taxon>Bacillota</taxon>
        <taxon>Bacilli</taxon>
        <taxon>Bacillales</taxon>
        <taxon>Paenibacillaceae</taxon>
        <taxon>Paenibacillus</taxon>
    </lineage>
</organism>
<dbReference type="SUPFAM" id="SSF51735">
    <property type="entry name" value="NAD(P)-binding Rossmann-fold domains"/>
    <property type="match status" value="1"/>
</dbReference>
<feature type="domain" description="NAD(P)-binding" evidence="1">
    <location>
        <begin position="7"/>
        <end position="186"/>
    </location>
</feature>
<comment type="caution">
    <text evidence="2">The sequence shown here is derived from an EMBL/GenBank/DDBJ whole genome shotgun (WGS) entry which is preliminary data.</text>
</comment>
<protein>
    <submittedName>
        <fullName evidence="2">NAD(P)-dependent oxidoreductase</fullName>
    </submittedName>
</protein>
<dbReference type="Proteomes" id="UP000612456">
    <property type="component" value="Unassembled WGS sequence"/>
</dbReference>
<evidence type="ECO:0000313" key="2">
    <source>
        <dbReference type="EMBL" id="GGD96207.1"/>
    </source>
</evidence>
<dbReference type="Pfam" id="PF13460">
    <property type="entry name" value="NAD_binding_10"/>
    <property type="match status" value="1"/>
</dbReference>
<dbReference type="InterPro" id="IPR052718">
    <property type="entry name" value="NmrA-type_oxidoreductase"/>
</dbReference>
<evidence type="ECO:0000259" key="1">
    <source>
        <dbReference type="Pfam" id="PF13460"/>
    </source>
</evidence>
<dbReference type="AlphaFoldDB" id="A0A916ZGF3"/>
<reference evidence="2" key="2">
    <citation type="submission" date="2020-09" db="EMBL/GenBank/DDBJ databases">
        <authorList>
            <person name="Sun Q."/>
            <person name="Zhou Y."/>
        </authorList>
    </citation>
    <scope>NUCLEOTIDE SEQUENCE</scope>
    <source>
        <strain evidence="2">CGMCC 1.15178</strain>
    </source>
</reference>
<dbReference type="RefSeq" id="WP_188998855.1">
    <property type="nucleotide sequence ID" value="NZ_BMHP01000008.1"/>
</dbReference>
<dbReference type="InterPro" id="IPR016040">
    <property type="entry name" value="NAD(P)-bd_dom"/>
</dbReference>
<dbReference type="PANTHER" id="PTHR47129:SF1">
    <property type="entry name" value="NMRA-LIKE DOMAIN-CONTAINING PROTEIN"/>
    <property type="match status" value="1"/>
</dbReference>
<dbReference type="EMBL" id="BMHP01000008">
    <property type="protein sequence ID" value="GGD96207.1"/>
    <property type="molecule type" value="Genomic_DNA"/>
</dbReference>
<dbReference type="InterPro" id="IPR036291">
    <property type="entry name" value="NAD(P)-bd_dom_sf"/>
</dbReference>